<evidence type="ECO:0008006" key="3">
    <source>
        <dbReference type="Google" id="ProtNLM"/>
    </source>
</evidence>
<keyword evidence="2" id="KW-1185">Reference proteome</keyword>
<dbReference type="Gene3D" id="3.40.50.150">
    <property type="entry name" value="Vaccinia Virus protein VP39"/>
    <property type="match status" value="1"/>
</dbReference>
<evidence type="ECO:0000313" key="1">
    <source>
        <dbReference type="EMBL" id="GHO44613.1"/>
    </source>
</evidence>
<accession>A0A8J3I215</accession>
<dbReference type="InterPro" id="IPR029063">
    <property type="entry name" value="SAM-dependent_MTases_sf"/>
</dbReference>
<dbReference type="RefSeq" id="WP_220193993.1">
    <property type="nucleotide sequence ID" value="NZ_BNJF01000001.1"/>
</dbReference>
<dbReference type="SUPFAM" id="SSF53335">
    <property type="entry name" value="S-adenosyl-L-methionine-dependent methyltransferases"/>
    <property type="match status" value="1"/>
</dbReference>
<dbReference type="Proteomes" id="UP000612362">
    <property type="component" value="Unassembled WGS sequence"/>
</dbReference>
<proteinExistence type="predicted"/>
<evidence type="ECO:0000313" key="2">
    <source>
        <dbReference type="Proteomes" id="UP000612362"/>
    </source>
</evidence>
<dbReference type="PANTHER" id="PTHR43167:SF1">
    <property type="entry name" value="PUTATIVE (AFU_ORTHOLOGUE AFUA_6G01830)-RELATED"/>
    <property type="match status" value="1"/>
</dbReference>
<gene>
    <name evidence="1" type="ORF">KSX_27760</name>
</gene>
<sequence>MLTAHIPPPAALSLLEAETQKIDFPMASDSLTGTLLRMLVTSKPGGHFLELGTGTGIGTSWLVDGMDANARLFTVERSATFSEIARRHLGSDPRVTFYQGDGAEFILAQSPASFDLIFADTPPGKFYLFDETLALLKPGGIYVIDDLDPRPTWDEGHETKVEALLATLGQRSDLRLCHLNWASGLLLATKVV</sequence>
<name>A0A8J3I215_9CHLR</name>
<dbReference type="EMBL" id="BNJF01000001">
    <property type="protein sequence ID" value="GHO44613.1"/>
    <property type="molecule type" value="Genomic_DNA"/>
</dbReference>
<protein>
    <recommendedName>
        <fullName evidence="3">Methyltransferase</fullName>
    </recommendedName>
</protein>
<reference evidence="1" key="1">
    <citation type="submission" date="2020-10" db="EMBL/GenBank/DDBJ databases">
        <title>Taxonomic study of unclassified bacteria belonging to the class Ktedonobacteria.</title>
        <authorList>
            <person name="Yabe S."/>
            <person name="Wang C.M."/>
            <person name="Zheng Y."/>
            <person name="Sakai Y."/>
            <person name="Cavaletti L."/>
            <person name="Monciardini P."/>
            <person name="Donadio S."/>
        </authorList>
    </citation>
    <scope>NUCLEOTIDE SEQUENCE</scope>
    <source>
        <strain evidence="1">SOSP1-1</strain>
    </source>
</reference>
<comment type="caution">
    <text evidence="1">The sequence shown here is derived from an EMBL/GenBank/DDBJ whole genome shotgun (WGS) entry which is preliminary data.</text>
</comment>
<dbReference type="PANTHER" id="PTHR43167">
    <property type="entry name" value="PUTATIVE (AFU_ORTHOLOGUE AFUA_6G01830)-RELATED"/>
    <property type="match status" value="1"/>
</dbReference>
<dbReference type="AlphaFoldDB" id="A0A8J3I215"/>
<dbReference type="CDD" id="cd02440">
    <property type="entry name" value="AdoMet_MTases"/>
    <property type="match status" value="1"/>
</dbReference>
<dbReference type="Pfam" id="PF13578">
    <property type="entry name" value="Methyltransf_24"/>
    <property type="match status" value="1"/>
</dbReference>
<organism evidence="1 2">
    <name type="scientific">Ktedonospora formicarum</name>
    <dbReference type="NCBI Taxonomy" id="2778364"/>
    <lineage>
        <taxon>Bacteria</taxon>
        <taxon>Bacillati</taxon>
        <taxon>Chloroflexota</taxon>
        <taxon>Ktedonobacteria</taxon>
        <taxon>Ktedonobacterales</taxon>
        <taxon>Ktedonobacteraceae</taxon>
        <taxon>Ktedonospora</taxon>
    </lineage>
</organism>